<reference evidence="2" key="1">
    <citation type="submission" date="2021-01" db="UniProtKB">
        <authorList>
            <consortium name="EnsemblMetazoa"/>
        </authorList>
    </citation>
    <scope>IDENTIFICATION</scope>
</reference>
<dbReference type="PANTHER" id="PTHR33050">
    <property type="entry name" value="REVERSE TRANSCRIPTASE DOMAIN-CONTAINING PROTEIN"/>
    <property type="match status" value="1"/>
</dbReference>
<dbReference type="Gene3D" id="3.30.70.270">
    <property type="match status" value="1"/>
</dbReference>
<dbReference type="EnsemblMetazoa" id="CLYHEMT006680.1">
    <property type="protein sequence ID" value="CLYHEMP006680.1"/>
    <property type="gene ID" value="CLYHEMG006680"/>
</dbReference>
<dbReference type="CDD" id="cd03714">
    <property type="entry name" value="RT_DIRS1"/>
    <property type="match status" value="1"/>
</dbReference>
<keyword evidence="3" id="KW-1185">Reference proteome</keyword>
<dbReference type="Proteomes" id="UP000594262">
    <property type="component" value="Unplaced"/>
</dbReference>
<sequence>MVPGHRPFLPPSDPRLPALVAKCAGNGTKGCVLDLSITADFSMSASSVGPVTTQDSSASDSLLLDSFPSQSSLPTSVSSPVNISNLEFLLSGYSPDIVDFLIHGFSHGFRLGFGDSPLSHTGRNNSSTMIVSDKVSASIMKELERGHTAGPFATSPLPNLHCSPLGSAPKNDGSSRIILDLSQPCGCSVNDGIPIESCHVKYSSFDDAVDLVHLLGRGCFMGKIDIKHAFRLCPVHPDDWYLLGYYWRSRWYVDLRLPFGLRSSPFIFTTFSDALQWILVVKYNITALVHYLDDFFVVGRTKEECQSRMDLMVQVFDFLGVSIAKDKFEGPSQRIVFLGIEIDSVNFTIRLPADKKLSLSNTVESWLVRKKCTKLDLLSLIGSLSFACKVIKPGRIFLRRLINLSTSVVKLHHHISLPKSVQEDLIMWSTFLRSWNGKSIVLSPVVSSQSLALPTDASFLGFGAFFQGHWISVPWPSPPAQHKGKPIHIAILELFAIYAALSSWKQSFFSQQVLIFTDNETIVSVWASGTSKDPRIMCIVRALFFLSVEINASFTFQHVAGKDNIFSDLLSRLQVEKFKSICPASDQCPSVIHTSIMDLWEEILSIS</sequence>
<protein>
    <recommendedName>
        <fullName evidence="1">Reverse transcriptase domain-containing protein</fullName>
    </recommendedName>
</protein>
<dbReference type="InterPro" id="IPR052055">
    <property type="entry name" value="Hepadnavirus_pol/RT"/>
</dbReference>
<dbReference type="Gene3D" id="3.10.10.10">
    <property type="entry name" value="HIV Type 1 Reverse Transcriptase, subunit A, domain 1"/>
    <property type="match status" value="1"/>
</dbReference>
<name>A0A7M5VBY6_9CNID</name>
<evidence type="ECO:0000313" key="3">
    <source>
        <dbReference type="Proteomes" id="UP000594262"/>
    </source>
</evidence>
<dbReference type="PANTHER" id="PTHR33050:SF8">
    <property type="entry name" value="REVERSE TRANSCRIPTASE DOMAIN-CONTAINING PROTEIN"/>
    <property type="match status" value="1"/>
</dbReference>
<dbReference type="InterPro" id="IPR043128">
    <property type="entry name" value="Rev_trsase/Diguanyl_cyclase"/>
</dbReference>
<dbReference type="PROSITE" id="PS50878">
    <property type="entry name" value="RT_POL"/>
    <property type="match status" value="1"/>
</dbReference>
<dbReference type="AlphaFoldDB" id="A0A7M5VBY6"/>
<dbReference type="InterPro" id="IPR043502">
    <property type="entry name" value="DNA/RNA_pol_sf"/>
</dbReference>
<dbReference type="SUPFAM" id="SSF56672">
    <property type="entry name" value="DNA/RNA polymerases"/>
    <property type="match status" value="1"/>
</dbReference>
<proteinExistence type="predicted"/>
<evidence type="ECO:0000259" key="1">
    <source>
        <dbReference type="PROSITE" id="PS50878"/>
    </source>
</evidence>
<feature type="domain" description="Reverse transcriptase" evidence="1">
    <location>
        <begin position="149"/>
        <end position="342"/>
    </location>
</feature>
<dbReference type="Pfam" id="PF00078">
    <property type="entry name" value="RVT_1"/>
    <property type="match status" value="1"/>
</dbReference>
<organism evidence="2 3">
    <name type="scientific">Clytia hemisphaerica</name>
    <dbReference type="NCBI Taxonomy" id="252671"/>
    <lineage>
        <taxon>Eukaryota</taxon>
        <taxon>Metazoa</taxon>
        <taxon>Cnidaria</taxon>
        <taxon>Hydrozoa</taxon>
        <taxon>Hydroidolina</taxon>
        <taxon>Leptothecata</taxon>
        <taxon>Obeliida</taxon>
        <taxon>Clytiidae</taxon>
        <taxon>Clytia</taxon>
    </lineage>
</organism>
<dbReference type="CDD" id="cd09275">
    <property type="entry name" value="RNase_HI_RT_DIRS1"/>
    <property type="match status" value="1"/>
</dbReference>
<dbReference type="InterPro" id="IPR000477">
    <property type="entry name" value="RT_dom"/>
</dbReference>
<dbReference type="OrthoDB" id="5987432at2759"/>
<evidence type="ECO:0000313" key="2">
    <source>
        <dbReference type="EnsemblMetazoa" id="CLYHEMP006680.1"/>
    </source>
</evidence>
<accession>A0A7M5VBY6</accession>